<dbReference type="CDD" id="cd01347">
    <property type="entry name" value="ligand_gated_channel"/>
    <property type="match status" value="1"/>
</dbReference>
<evidence type="ECO:0000256" key="7">
    <source>
        <dbReference type="ARBA" id="ARBA00023077"/>
    </source>
</evidence>
<keyword evidence="18" id="KW-1185">Reference proteome</keyword>
<organism evidence="17 18">
    <name type="scientific">Hoeflea marina</name>
    <dbReference type="NCBI Taxonomy" id="274592"/>
    <lineage>
        <taxon>Bacteria</taxon>
        <taxon>Pseudomonadati</taxon>
        <taxon>Pseudomonadota</taxon>
        <taxon>Alphaproteobacteria</taxon>
        <taxon>Hyphomicrobiales</taxon>
        <taxon>Rhizobiaceae</taxon>
        <taxon>Hoeflea</taxon>
    </lineage>
</organism>
<dbReference type="Proteomes" id="UP000246352">
    <property type="component" value="Unassembled WGS sequence"/>
</dbReference>
<dbReference type="PROSITE" id="PS52016">
    <property type="entry name" value="TONB_DEPENDENT_REC_3"/>
    <property type="match status" value="1"/>
</dbReference>
<dbReference type="NCBIfam" id="TIGR01785">
    <property type="entry name" value="TonB-hemin"/>
    <property type="match status" value="1"/>
</dbReference>
<dbReference type="InterPro" id="IPR000531">
    <property type="entry name" value="Beta-barrel_TonB"/>
</dbReference>
<evidence type="ECO:0000256" key="13">
    <source>
        <dbReference type="RuleBase" id="RU003357"/>
    </source>
</evidence>
<dbReference type="EMBL" id="QGTR01000006">
    <property type="protein sequence ID" value="PWV97544.1"/>
    <property type="molecule type" value="Genomic_DNA"/>
</dbReference>
<evidence type="ECO:0000313" key="18">
    <source>
        <dbReference type="Proteomes" id="UP000246352"/>
    </source>
</evidence>
<dbReference type="AlphaFoldDB" id="A0A317PFG5"/>
<proteinExistence type="inferred from homology"/>
<feature type="signal peptide" evidence="14">
    <location>
        <begin position="1"/>
        <end position="27"/>
    </location>
</feature>
<feature type="domain" description="TonB-dependent receptor plug" evidence="16">
    <location>
        <begin position="55"/>
        <end position="158"/>
    </location>
</feature>
<comment type="caution">
    <text evidence="17">The sequence shown here is derived from an EMBL/GenBank/DDBJ whole genome shotgun (WGS) entry which is preliminary data.</text>
</comment>
<dbReference type="PANTHER" id="PTHR30069:SF29">
    <property type="entry name" value="HEMOGLOBIN AND HEMOGLOBIN-HAPTOGLOBIN-BINDING PROTEIN 1-RELATED"/>
    <property type="match status" value="1"/>
</dbReference>
<feature type="short sequence motif" description="TonB C-terminal box" evidence="12">
    <location>
        <begin position="720"/>
        <end position="737"/>
    </location>
</feature>
<keyword evidence="8 11" id="KW-0472">Membrane</keyword>
<dbReference type="InterPro" id="IPR010917">
    <property type="entry name" value="TonB_rcpt_CS"/>
</dbReference>
<name>A0A317PFG5_9HYPH</name>
<evidence type="ECO:0000256" key="12">
    <source>
        <dbReference type="PROSITE-ProRule" id="PRU10144"/>
    </source>
</evidence>
<dbReference type="PANTHER" id="PTHR30069">
    <property type="entry name" value="TONB-DEPENDENT OUTER MEMBRANE RECEPTOR"/>
    <property type="match status" value="1"/>
</dbReference>
<evidence type="ECO:0000256" key="11">
    <source>
        <dbReference type="PROSITE-ProRule" id="PRU01360"/>
    </source>
</evidence>
<dbReference type="Gene3D" id="2.40.170.20">
    <property type="entry name" value="TonB-dependent receptor, beta-barrel domain"/>
    <property type="match status" value="1"/>
</dbReference>
<sequence>MVAGRFRDVLLAGSALAVFTLVSPAQAQQSDGAASTTELERLVVSGGGETKGVADTPLATETTAEQIEDAQITSIEELGRALEPGVNFNSANGSVNIRGLDGPRVLTTIDGIPIPYLEDGARGADGGINSFDFNSLDAINIVRGGDSSRGGSGALGGAMVLGTLEPEDLIEEGRNSGGYVKSIFDSKDMSIGGFAGVAARMGDTSVLFQGGYRVGGETESNGETGGYGPTRTEANPADYDENNLLFKIRQATAAGHTFGLTGERYDIQKDTDLMSEQTPAGNYRPGNWSGFEGTRRERLSFDYDYNAVDDTSVFDTASAVLYWQRLGRSSGNDGHRYTSVVGDYSRLSEVTNDSYGLSGFGEKTLELGALSHRFTIGGNFATGTTSQYTSGEDSCDEAPSFSCNFLHTNQSDMPDVDSTQAGIFIDDEISIGGSGFSLTPGLRYDWYEHSPKDTPAYQVNPNYAGLPDGQSEGQLSPKLLGKYEVTPEFDVFAQWAMAFRAPTPSELYLDYGAPGTYLSIGNPDLKPESSNGFEIGASYDNGTLRGRATGFYNRYQDFIDTRSLSADEQADLGITPGTYPFGVTQSINRANVEIYGAEFSLEKTFDSGFILHGGLAYARGIDTDTREVLGSVAPLKAVLGAGYATETWGANVNWIGVAGVSENSTANYKASSYSIVDTTAWWRPAQLKGLSVQAGIYNIFDETYYDAVSLRDVSMTQPEAFYSEPGRTFKLSITQRF</sequence>
<dbReference type="Pfam" id="PF07715">
    <property type="entry name" value="Plug"/>
    <property type="match status" value="1"/>
</dbReference>
<keyword evidence="9 17" id="KW-0675">Receptor</keyword>
<keyword evidence="10 11" id="KW-0998">Cell outer membrane</keyword>
<comment type="subcellular location">
    <subcellularLocation>
        <location evidence="1 11">Cell outer membrane</location>
        <topology evidence="1 11">Multi-pass membrane protein</topology>
    </subcellularLocation>
</comment>
<evidence type="ECO:0000313" key="17">
    <source>
        <dbReference type="EMBL" id="PWV97544.1"/>
    </source>
</evidence>
<dbReference type="PROSITE" id="PS01156">
    <property type="entry name" value="TONB_DEPENDENT_REC_2"/>
    <property type="match status" value="1"/>
</dbReference>
<evidence type="ECO:0000256" key="9">
    <source>
        <dbReference type="ARBA" id="ARBA00023170"/>
    </source>
</evidence>
<dbReference type="GO" id="GO:0009279">
    <property type="term" value="C:cell outer membrane"/>
    <property type="evidence" value="ECO:0007669"/>
    <property type="project" value="UniProtKB-SubCell"/>
</dbReference>
<protein>
    <submittedName>
        <fullName evidence="17">Hemoglobin/transferrin/lactoferrin receptor protein</fullName>
    </submittedName>
</protein>
<evidence type="ECO:0000256" key="2">
    <source>
        <dbReference type="ARBA" id="ARBA00009810"/>
    </source>
</evidence>
<evidence type="ECO:0000256" key="6">
    <source>
        <dbReference type="ARBA" id="ARBA00022729"/>
    </source>
</evidence>
<dbReference type="InterPro" id="IPR037066">
    <property type="entry name" value="Plug_dom_sf"/>
</dbReference>
<dbReference type="InterPro" id="IPR012910">
    <property type="entry name" value="Plug_dom"/>
</dbReference>
<evidence type="ECO:0000256" key="14">
    <source>
        <dbReference type="SAM" id="SignalP"/>
    </source>
</evidence>
<feature type="domain" description="TonB-dependent receptor-like beta-barrel" evidence="15">
    <location>
        <begin position="254"/>
        <end position="699"/>
    </location>
</feature>
<evidence type="ECO:0000259" key="15">
    <source>
        <dbReference type="Pfam" id="PF00593"/>
    </source>
</evidence>
<keyword evidence="3 11" id="KW-0813">Transport</keyword>
<evidence type="ECO:0000256" key="8">
    <source>
        <dbReference type="ARBA" id="ARBA00023136"/>
    </source>
</evidence>
<dbReference type="RefSeq" id="WP_170132323.1">
    <property type="nucleotide sequence ID" value="NZ_QGTR01000006.1"/>
</dbReference>
<dbReference type="GO" id="GO:0044718">
    <property type="term" value="P:siderophore transmembrane transport"/>
    <property type="evidence" value="ECO:0007669"/>
    <property type="project" value="TreeGrafter"/>
</dbReference>
<evidence type="ECO:0000256" key="5">
    <source>
        <dbReference type="ARBA" id="ARBA00022692"/>
    </source>
</evidence>
<keyword evidence="4 11" id="KW-1134">Transmembrane beta strand</keyword>
<reference evidence="17 18" key="1">
    <citation type="submission" date="2018-05" db="EMBL/GenBank/DDBJ databases">
        <title>Genomic Encyclopedia of Type Strains, Phase IV (KMG-IV): sequencing the most valuable type-strain genomes for metagenomic binning, comparative biology and taxonomic classification.</title>
        <authorList>
            <person name="Goeker M."/>
        </authorList>
    </citation>
    <scope>NUCLEOTIDE SEQUENCE [LARGE SCALE GENOMIC DNA]</scope>
    <source>
        <strain evidence="17 18">DSM 16791</strain>
    </source>
</reference>
<dbReference type="Pfam" id="PF00593">
    <property type="entry name" value="TonB_dep_Rec_b-barrel"/>
    <property type="match status" value="1"/>
</dbReference>
<dbReference type="InterPro" id="IPR010949">
    <property type="entry name" value="TonB_Hb/transfer/lactofer_rcpt"/>
</dbReference>
<dbReference type="InterPro" id="IPR011276">
    <property type="entry name" value="TonB_haem/Hb_rcpt"/>
</dbReference>
<dbReference type="GO" id="GO:0015232">
    <property type="term" value="F:heme transmembrane transporter activity"/>
    <property type="evidence" value="ECO:0007669"/>
    <property type="project" value="InterPro"/>
</dbReference>
<dbReference type="GO" id="GO:0015344">
    <property type="term" value="F:siderophore uptake transmembrane transporter activity"/>
    <property type="evidence" value="ECO:0007669"/>
    <property type="project" value="TreeGrafter"/>
</dbReference>
<evidence type="ECO:0000256" key="4">
    <source>
        <dbReference type="ARBA" id="ARBA00022452"/>
    </source>
</evidence>
<gene>
    <name evidence="17" type="ORF">DFR52_10667</name>
</gene>
<evidence type="ECO:0000256" key="3">
    <source>
        <dbReference type="ARBA" id="ARBA00022448"/>
    </source>
</evidence>
<accession>A0A317PFG5</accession>
<evidence type="ECO:0000259" key="16">
    <source>
        <dbReference type="Pfam" id="PF07715"/>
    </source>
</evidence>
<dbReference type="NCBIfam" id="TIGR01786">
    <property type="entry name" value="TonB-hemlactrns"/>
    <property type="match status" value="1"/>
</dbReference>
<keyword evidence="6 14" id="KW-0732">Signal</keyword>
<evidence type="ECO:0000256" key="10">
    <source>
        <dbReference type="ARBA" id="ARBA00023237"/>
    </source>
</evidence>
<evidence type="ECO:0000256" key="1">
    <source>
        <dbReference type="ARBA" id="ARBA00004571"/>
    </source>
</evidence>
<comment type="similarity">
    <text evidence="2 11 13">Belongs to the TonB-dependent receptor family.</text>
</comment>
<dbReference type="InterPro" id="IPR036942">
    <property type="entry name" value="Beta-barrel_TonB_sf"/>
</dbReference>
<keyword evidence="5 11" id="KW-0812">Transmembrane</keyword>
<keyword evidence="7 13" id="KW-0798">TonB box</keyword>
<feature type="chain" id="PRO_5016433473" evidence="14">
    <location>
        <begin position="28"/>
        <end position="737"/>
    </location>
</feature>
<dbReference type="SUPFAM" id="SSF56935">
    <property type="entry name" value="Porins"/>
    <property type="match status" value="1"/>
</dbReference>
<dbReference type="Gene3D" id="2.170.130.10">
    <property type="entry name" value="TonB-dependent receptor, plug domain"/>
    <property type="match status" value="1"/>
</dbReference>
<dbReference type="InterPro" id="IPR039426">
    <property type="entry name" value="TonB-dep_rcpt-like"/>
</dbReference>